<dbReference type="RefSeq" id="WP_253660237.1">
    <property type="nucleotide sequence ID" value="NZ_BAAAJQ010000001.1"/>
</dbReference>
<dbReference type="SUPFAM" id="SSF53474">
    <property type="entry name" value="alpha/beta-Hydrolases"/>
    <property type="match status" value="1"/>
</dbReference>
<proteinExistence type="predicted"/>
<comment type="caution">
    <text evidence="3">The sequence shown here is derived from an EMBL/GenBank/DDBJ whole genome shotgun (WGS) entry which is preliminary data.</text>
</comment>
<evidence type="ECO:0000313" key="3">
    <source>
        <dbReference type="EMBL" id="MCP2175243.1"/>
    </source>
</evidence>
<organism evidence="3 4">
    <name type="scientific">Williamsia maris</name>
    <dbReference type="NCBI Taxonomy" id="72806"/>
    <lineage>
        <taxon>Bacteria</taxon>
        <taxon>Bacillati</taxon>
        <taxon>Actinomycetota</taxon>
        <taxon>Actinomycetes</taxon>
        <taxon>Mycobacteriales</taxon>
        <taxon>Nocardiaceae</taxon>
        <taxon>Williamsia</taxon>
    </lineage>
</organism>
<dbReference type="Proteomes" id="UP001206895">
    <property type="component" value="Unassembled WGS sequence"/>
</dbReference>
<evidence type="ECO:0000256" key="1">
    <source>
        <dbReference type="SAM" id="MobiDB-lite"/>
    </source>
</evidence>
<reference evidence="3 4" key="1">
    <citation type="submission" date="2022-06" db="EMBL/GenBank/DDBJ databases">
        <title>Genomic Encyclopedia of Archaeal and Bacterial Type Strains, Phase II (KMG-II): from individual species to whole genera.</title>
        <authorList>
            <person name="Goeker M."/>
        </authorList>
    </citation>
    <scope>NUCLEOTIDE SEQUENCE [LARGE SCALE GENOMIC DNA]</scope>
    <source>
        <strain evidence="3 4">DSM 44693</strain>
    </source>
</reference>
<name>A0ABT1HAG1_9NOCA</name>
<dbReference type="EMBL" id="JAMTCJ010000001">
    <property type="protein sequence ID" value="MCP2175243.1"/>
    <property type="molecule type" value="Genomic_DNA"/>
</dbReference>
<sequence>MAASTPVIFIHGLWLHSSTWKPWVDLFDAEHIPATAPGWPREHSSVFKCRQRGEDVVGMGIAEVATHYSRIAAEFDSPPVVVGHSHGGLVAEYLLARGLASAAVAIDPARLSEELPQPISQLIAEYPAMANPADRGREVNLNNRQFRSVFGNAISEDESDSLYERWTIPASGALLFETDFAGSEPPATDDPARGPLLLVSSGRGQEADDTPPTSSFESYRHADAVTERRTFADRGHSLVIDHDWSDVAKSVLEWITAHSDRG</sequence>
<keyword evidence="4" id="KW-1185">Reference proteome</keyword>
<dbReference type="InterPro" id="IPR029058">
    <property type="entry name" value="AB_hydrolase_fold"/>
</dbReference>
<feature type="domain" description="AB hydrolase-1" evidence="2">
    <location>
        <begin position="7"/>
        <end position="248"/>
    </location>
</feature>
<evidence type="ECO:0000313" key="4">
    <source>
        <dbReference type="Proteomes" id="UP001206895"/>
    </source>
</evidence>
<dbReference type="Pfam" id="PF12697">
    <property type="entry name" value="Abhydrolase_6"/>
    <property type="match status" value="1"/>
</dbReference>
<accession>A0ABT1HAG1</accession>
<protein>
    <submittedName>
        <fullName evidence="3">Pimeloyl-ACP methyl ester carboxylesterase</fullName>
    </submittedName>
</protein>
<dbReference type="Gene3D" id="3.40.50.1820">
    <property type="entry name" value="alpha/beta hydrolase"/>
    <property type="match status" value="1"/>
</dbReference>
<dbReference type="InterPro" id="IPR000073">
    <property type="entry name" value="AB_hydrolase_1"/>
</dbReference>
<gene>
    <name evidence="3" type="ORF">LX13_001050</name>
</gene>
<evidence type="ECO:0000259" key="2">
    <source>
        <dbReference type="Pfam" id="PF12697"/>
    </source>
</evidence>
<feature type="region of interest" description="Disordered" evidence="1">
    <location>
        <begin position="182"/>
        <end position="217"/>
    </location>
</feature>